<organism evidence="2 3">
    <name type="scientific">Xanthobacter aminoxidans</name>
    <dbReference type="NCBI Taxonomy" id="186280"/>
    <lineage>
        <taxon>Bacteria</taxon>
        <taxon>Pseudomonadati</taxon>
        <taxon>Pseudomonadota</taxon>
        <taxon>Alphaproteobacteria</taxon>
        <taxon>Hyphomicrobiales</taxon>
        <taxon>Xanthobacteraceae</taxon>
        <taxon>Xanthobacter</taxon>
    </lineage>
</organism>
<protein>
    <submittedName>
        <fullName evidence="2">Helix-turn-helix domain-containing protein</fullName>
    </submittedName>
</protein>
<keyword evidence="3" id="KW-1185">Reference proteome</keyword>
<dbReference type="NCBIfam" id="TIGR01764">
    <property type="entry name" value="excise"/>
    <property type="match status" value="1"/>
</dbReference>
<comment type="caution">
    <text evidence="2">The sequence shown here is derived from an EMBL/GenBank/DDBJ whole genome shotgun (WGS) entry which is preliminary data.</text>
</comment>
<feature type="domain" description="Helix-turn-helix" evidence="1">
    <location>
        <begin position="7"/>
        <end position="55"/>
    </location>
</feature>
<dbReference type="SUPFAM" id="SSF46955">
    <property type="entry name" value="Putative DNA-binding domain"/>
    <property type="match status" value="1"/>
</dbReference>
<gene>
    <name evidence="2" type="ORF">V5F30_16980</name>
</gene>
<dbReference type="InterPro" id="IPR010093">
    <property type="entry name" value="SinI_DNA-bd"/>
</dbReference>
<accession>A0ABW6ZJB5</accession>
<sequence>MKQGTTYEVAEVAKLLGIHRNTVRRWLKEGLGAIDDRRPLLIHGSALKAFLAKRRESRRHTCRPGEFYCFRCRVPRAPWGATADVSFRNEKVARLAALCASCGTPMHRTVRRADLPALGALIDLHTLAPERMNGCSDPNANRAFEEV</sequence>
<dbReference type="Proteomes" id="UP001604043">
    <property type="component" value="Unassembled WGS sequence"/>
</dbReference>
<reference evidence="2 3" key="1">
    <citation type="submission" date="2024-02" db="EMBL/GenBank/DDBJ databases">
        <title>Expansion and revision of Xanthobacter and proposal of Roseixanthobacter gen. nov.</title>
        <authorList>
            <person name="Soltysiak M.P.M."/>
            <person name="Jalihal A."/>
            <person name="Ory A."/>
            <person name="Chrisophersen C."/>
            <person name="Lee A.D."/>
            <person name="Boulton J."/>
            <person name="Springer M."/>
        </authorList>
    </citation>
    <scope>NUCLEOTIDE SEQUENCE [LARGE SCALE GENOMIC DNA]</scope>
    <source>
        <strain evidence="2 3">CB5</strain>
    </source>
</reference>
<dbReference type="RefSeq" id="WP_394013893.1">
    <property type="nucleotide sequence ID" value="NZ_JBAFUR010000004.1"/>
</dbReference>
<dbReference type="InterPro" id="IPR009061">
    <property type="entry name" value="DNA-bd_dom_put_sf"/>
</dbReference>
<proteinExistence type="predicted"/>
<dbReference type="EMBL" id="JBAFUR010000004">
    <property type="protein sequence ID" value="MFG1253906.1"/>
    <property type="molecule type" value="Genomic_DNA"/>
</dbReference>
<evidence type="ECO:0000313" key="3">
    <source>
        <dbReference type="Proteomes" id="UP001604043"/>
    </source>
</evidence>
<dbReference type="Pfam" id="PF12728">
    <property type="entry name" value="HTH_17"/>
    <property type="match status" value="1"/>
</dbReference>
<dbReference type="InterPro" id="IPR041657">
    <property type="entry name" value="HTH_17"/>
</dbReference>
<name>A0ABW6ZJB5_9HYPH</name>
<evidence type="ECO:0000259" key="1">
    <source>
        <dbReference type="Pfam" id="PF12728"/>
    </source>
</evidence>
<evidence type="ECO:0000313" key="2">
    <source>
        <dbReference type="EMBL" id="MFG1253906.1"/>
    </source>
</evidence>
<dbReference type="Gene3D" id="1.10.1660.10">
    <property type="match status" value="1"/>
</dbReference>